<proteinExistence type="predicted"/>
<evidence type="ECO:0000313" key="3">
    <source>
        <dbReference type="Proteomes" id="UP001519363"/>
    </source>
</evidence>
<dbReference type="Pfam" id="PF22422">
    <property type="entry name" value="MGH1-like_GH"/>
    <property type="match status" value="1"/>
</dbReference>
<organism evidence="2 3">
    <name type="scientific">Crossiella equi</name>
    <dbReference type="NCBI Taxonomy" id="130796"/>
    <lineage>
        <taxon>Bacteria</taxon>
        <taxon>Bacillati</taxon>
        <taxon>Actinomycetota</taxon>
        <taxon>Actinomycetes</taxon>
        <taxon>Pseudonocardiales</taxon>
        <taxon>Pseudonocardiaceae</taxon>
        <taxon>Crossiella</taxon>
    </lineage>
</organism>
<keyword evidence="3" id="KW-1185">Reference proteome</keyword>
<dbReference type="Gene3D" id="1.50.10.10">
    <property type="match status" value="1"/>
</dbReference>
<dbReference type="Proteomes" id="UP001519363">
    <property type="component" value="Unassembled WGS sequence"/>
</dbReference>
<comment type="caution">
    <text evidence="2">The sequence shown here is derived from an EMBL/GenBank/DDBJ whole genome shotgun (WGS) entry which is preliminary data.</text>
</comment>
<evidence type="ECO:0000313" key="2">
    <source>
        <dbReference type="EMBL" id="MBP2473083.1"/>
    </source>
</evidence>
<reference evidence="2 3" key="1">
    <citation type="submission" date="2021-03" db="EMBL/GenBank/DDBJ databases">
        <title>Sequencing the genomes of 1000 actinobacteria strains.</title>
        <authorList>
            <person name="Klenk H.-P."/>
        </authorList>
    </citation>
    <scope>NUCLEOTIDE SEQUENCE [LARGE SCALE GENOMIC DNA]</scope>
    <source>
        <strain evidence="2 3">DSM 44580</strain>
    </source>
</reference>
<dbReference type="Pfam" id="PF00754">
    <property type="entry name" value="F5_F8_type_C"/>
    <property type="match status" value="1"/>
</dbReference>
<dbReference type="Pfam" id="PF03633">
    <property type="entry name" value="Glyco_hydro_65C"/>
    <property type="match status" value="1"/>
</dbReference>
<evidence type="ECO:0000259" key="1">
    <source>
        <dbReference type="PROSITE" id="PS50022"/>
    </source>
</evidence>
<dbReference type="InterPro" id="IPR008928">
    <property type="entry name" value="6-hairpin_glycosidase_sf"/>
</dbReference>
<dbReference type="RefSeq" id="WP_249044814.1">
    <property type="nucleotide sequence ID" value="NZ_JAGIOO010000001.1"/>
</dbReference>
<dbReference type="InterPro" id="IPR008979">
    <property type="entry name" value="Galactose-bd-like_sf"/>
</dbReference>
<dbReference type="InterPro" id="IPR000421">
    <property type="entry name" value="FA58C"/>
</dbReference>
<dbReference type="EMBL" id="JAGIOO010000001">
    <property type="protein sequence ID" value="MBP2473083.1"/>
    <property type="molecule type" value="Genomic_DNA"/>
</dbReference>
<dbReference type="Gene3D" id="2.60.120.260">
    <property type="entry name" value="Galactose-binding domain-like"/>
    <property type="match status" value="1"/>
</dbReference>
<dbReference type="SUPFAM" id="SSF49785">
    <property type="entry name" value="Galactose-binding domain-like"/>
    <property type="match status" value="1"/>
</dbReference>
<protein>
    <recommendedName>
        <fullName evidence="1">F5/8 type C domain-containing protein</fullName>
    </recommendedName>
</protein>
<dbReference type="SUPFAM" id="SSF48208">
    <property type="entry name" value="Six-hairpin glycosidases"/>
    <property type="match status" value="1"/>
</dbReference>
<gene>
    <name evidence="2" type="ORF">JOF53_001955</name>
</gene>
<dbReference type="InterPro" id="IPR012341">
    <property type="entry name" value="6hp_glycosidase-like_sf"/>
</dbReference>
<sequence length="695" mass="77887">MRRRLVLVVVTALVLGVTHGFGLSTAQAEPARSAYPERGAGTAFLNPDTLLAGLPERGWFRANIPLVDLPDNEIQEIYYYRWKVFQEALKYTGPREGWIVSEFLGPVGYSAASGGIVAAAGHHVYEGRWLRDRRYLDDYLRYWLRGSGAGPKPATEFLNKNTTDWAHQYSSWLLDAAVARASVTGDWDLLVDLLPELRRHWERWAPQFDTATGLYWQTPVWDAMEYTASSYQSLDPYHGGDGFRPTLNSYQIADARAIAAVATRAGQPTTAAYFTERARELQAAQEKWLWDGFYKHVMREDNPDRRKIADREQIGFVPWAFRAAAPGNTEAWAQLRDPQGFAAPYGPPTVERRSRWFLHEADQGCCRWSGPSWPYATSQTLMGLANLLIEYPSQSTVDSGDYYTALRRYALTQYKDGRPHVAEAHHPDQKRWLYDSPGHSTDYNHSTYTDLVLSGLLGVRPQADRSVLLHPLAPKDWNHFAVENLPYHGRNLTALWDRDGTKYGQGKGFRVYLDGRLVAASATPGPLRVAVPDGPAPNLPTLVDEAANLAGQGFPAASASYSNTEGPADDTPQQANDGQNFFLDMPTTRWTSYRSPNPQDWLAIDFGRTTTASDVRLYFYDDRGGVRPPAAYALEYRRADGSWAEVPGQRREQAQPVGNDLNRVTFPPLQTSALRVVGTPRPGSSFGLTAFQSWR</sequence>
<name>A0ABS5A907_9PSEU</name>
<dbReference type="InterPro" id="IPR005194">
    <property type="entry name" value="Glyco_hydro_65_C"/>
</dbReference>
<dbReference type="InterPro" id="IPR054491">
    <property type="entry name" value="MGH1-like_GH"/>
</dbReference>
<accession>A0ABS5A907</accession>
<dbReference type="PROSITE" id="PS50022">
    <property type="entry name" value="FA58C_3"/>
    <property type="match status" value="1"/>
</dbReference>
<feature type="domain" description="F5/8 type C" evidence="1">
    <location>
        <begin position="542"/>
        <end position="695"/>
    </location>
</feature>